<dbReference type="Proteomes" id="UP000290244">
    <property type="component" value="Chromosome"/>
</dbReference>
<gene>
    <name evidence="1" type="ORF">EMK97_07365</name>
</gene>
<dbReference type="KEGG" id="lsd:EMK97_07365"/>
<evidence type="ECO:0000313" key="2">
    <source>
        <dbReference type="Proteomes" id="UP000290244"/>
    </source>
</evidence>
<protein>
    <submittedName>
        <fullName evidence="1">Uncharacterized protein</fullName>
    </submittedName>
</protein>
<dbReference type="RefSeq" id="WP_130600826.1">
    <property type="nucleotide sequence ID" value="NZ_CP034759.1"/>
</dbReference>
<organism evidence="1 2">
    <name type="scientific">Litorilituus sediminis</name>
    <dbReference type="NCBI Taxonomy" id="718192"/>
    <lineage>
        <taxon>Bacteria</taxon>
        <taxon>Pseudomonadati</taxon>
        <taxon>Pseudomonadota</taxon>
        <taxon>Gammaproteobacteria</taxon>
        <taxon>Alteromonadales</taxon>
        <taxon>Colwelliaceae</taxon>
        <taxon>Litorilituus</taxon>
    </lineage>
</organism>
<accession>A0A4P6P7V5</accession>
<keyword evidence="2" id="KW-1185">Reference proteome</keyword>
<proteinExistence type="predicted"/>
<dbReference type="AlphaFoldDB" id="A0A4P6P7V5"/>
<evidence type="ECO:0000313" key="1">
    <source>
        <dbReference type="EMBL" id="QBG35545.1"/>
    </source>
</evidence>
<reference evidence="1 2" key="1">
    <citation type="submission" date="2018-12" db="EMBL/GenBank/DDBJ databases">
        <title>Complete genome of Litorilituus sediminis.</title>
        <authorList>
            <person name="Liu A."/>
            <person name="Rong J."/>
        </authorList>
    </citation>
    <scope>NUCLEOTIDE SEQUENCE [LARGE SCALE GENOMIC DNA]</scope>
    <source>
        <strain evidence="1 2">JCM 17549</strain>
    </source>
</reference>
<name>A0A4P6P7V5_9GAMM</name>
<dbReference type="EMBL" id="CP034759">
    <property type="protein sequence ID" value="QBG35545.1"/>
    <property type="molecule type" value="Genomic_DNA"/>
</dbReference>
<dbReference type="OrthoDB" id="9869094at2"/>
<sequence>MTSIYKPTLKLLFVSLAITVGIGLSVFSTVKESQASANELTKVSVNSDKKRHAYQPKSQYEKKIHRELSLLMPGNKHFNPRFLNFVLAKNSHK</sequence>